<dbReference type="Proteomes" id="UP000078459">
    <property type="component" value="Unassembled WGS sequence"/>
</dbReference>
<keyword evidence="3" id="KW-1185">Reference proteome</keyword>
<reference evidence="2 3" key="1">
    <citation type="submission" date="2016-04" db="EMBL/GenBank/DDBJ databases">
        <authorList>
            <person name="Evans L.H."/>
            <person name="Alamgir A."/>
            <person name="Owens N."/>
            <person name="Weber N.D."/>
            <person name="Virtaneva K."/>
            <person name="Barbian K."/>
            <person name="Babar A."/>
            <person name="Rosenke K."/>
        </authorList>
    </citation>
    <scope>NUCLEOTIDE SEQUENCE [LARGE SCALE GENOMIC DNA]</scope>
    <source>
        <strain evidence="2 3">CCM 8644</strain>
    </source>
</reference>
<protein>
    <submittedName>
        <fullName evidence="2">Uncharacterized protein</fullName>
    </submittedName>
</protein>
<sequence>MENQQSKQEELKDENQDSIAAEREEKHTEHPEKDVISIKDVIDKHPSSSNTHSLPLDEQQYDSEIKSNDEND</sequence>
<dbReference type="RefSeq" id="WP_068822337.1">
    <property type="nucleotide sequence ID" value="NZ_LWHJ01000027.1"/>
</dbReference>
<evidence type="ECO:0000256" key="1">
    <source>
        <dbReference type="SAM" id="MobiDB-lite"/>
    </source>
</evidence>
<comment type="caution">
    <text evidence="2">The sequence shown here is derived from an EMBL/GenBank/DDBJ whole genome shotgun (WGS) entry which is preliminary data.</text>
</comment>
<gene>
    <name evidence="2" type="ORF">A5893_09045</name>
</gene>
<feature type="region of interest" description="Disordered" evidence="1">
    <location>
        <begin position="1"/>
        <end position="72"/>
    </location>
</feature>
<feature type="compositionally biased region" description="Basic and acidic residues" evidence="1">
    <location>
        <begin position="7"/>
        <end position="46"/>
    </location>
</feature>
<evidence type="ECO:0000313" key="2">
    <source>
        <dbReference type="EMBL" id="OAQ39720.1"/>
    </source>
</evidence>
<dbReference type="AlphaFoldDB" id="A0A179DGA4"/>
<dbReference type="STRING" id="1826909.A5893_09045"/>
<feature type="compositionally biased region" description="Basic and acidic residues" evidence="1">
    <location>
        <begin position="63"/>
        <end position="72"/>
    </location>
</feature>
<name>A0A179DGA4_9SPHI</name>
<dbReference type="EMBL" id="LWHJ01000027">
    <property type="protein sequence ID" value="OAQ39720.1"/>
    <property type="molecule type" value="Genomic_DNA"/>
</dbReference>
<proteinExistence type="predicted"/>
<organism evidence="2 3">
    <name type="scientific">Pedobacter psychrophilus</name>
    <dbReference type="NCBI Taxonomy" id="1826909"/>
    <lineage>
        <taxon>Bacteria</taxon>
        <taxon>Pseudomonadati</taxon>
        <taxon>Bacteroidota</taxon>
        <taxon>Sphingobacteriia</taxon>
        <taxon>Sphingobacteriales</taxon>
        <taxon>Sphingobacteriaceae</taxon>
        <taxon>Pedobacter</taxon>
    </lineage>
</organism>
<accession>A0A179DGA4</accession>
<reference evidence="2 3" key="2">
    <citation type="submission" date="2016-06" db="EMBL/GenBank/DDBJ databases">
        <title>Pedobacter psychrophilus sp. nov., isolated from Antarctic fragmentary rock.</title>
        <authorList>
            <person name="Svec P."/>
        </authorList>
    </citation>
    <scope>NUCLEOTIDE SEQUENCE [LARGE SCALE GENOMIC DNA]</scope>
    <source>
        <strain evidence="2 3">CCM 8644</strain>
    </source>
</reference>
<evidence type="ECO:0000313" key="3">
    <source>
        <dbReference type="Proteomes" id="UP000078459"/>
    </source>
</evidence>